<organism evidence="1 2">
    <name type="scientific">Hymenobacter canadensis</name>
    <dbReference type="NCBI Taxonomy" id="2999067"/>
    <lineage>
        <taxon>Bacteria</taxon>
        <taxon>Pseudomonadati</taxon>
        <taxon>Bacteroidota</taxon>
        <taxon>Cytophagia</taxon>
        <taxon>Cytophagales</taxon>
        <taxon>Hymenobacteraceae</taxon>
        <taxon>Hymenobacter</taxon>
    </lineage>
</organism>
<keyword evidence="2" id="KW-1185">Reference proteome</keyword>
<dbReference type="Proteomes" id="UP001211005">
    <property type="component" value="Chromosome"/>
</dbReference>
<dbReference type="EMBL" id="CP114767">
    <property type="protein sequence ID" value="WBA42413.1"/>
    <property type="molecule type" value="Genomic_DNA"/>
</dbReference>
<gene>
    <name evidence="1" type="ORF">O3303_02375</name>
</gene>
<sequence>MIYHSPKHHYLLAEWRGQHDSESVRLGCQRLLQEVYNTGSTHLLNDSSEAFGEWKEIAIWIGSVFVPQLQHAGMEAIAWVNAMDWPARSCVASSLQYTSQPFVASFDFDQMEEAQHWLLEAGC</sequence>
<proteinExistence type="predicted"/>
<dbReference type="RefSeq" id="WP_269560468.1">
    <property type="nucleotide sequence ID" value="NZ_CP114767.1"/>
</dbReference>
<evidence type="ECO:0000313" key="1">
    <source>
        <dbReference type="EMBL" id="WBA42413.1"/>
    </source>
</evidence>
<dbReference type="Pfam" id="PF11964">
    <property type="entry name" value="SpoIIAA-like"/>
    <property type="match status" value="1"/>
</dbReference>
<evidence type="ECO:0000313" key="2">
    <source>
        <dbReference type="Proteomes" id="UP001211005"/>
    </source>
</evidence>
<accession>A0ABY7LU53</accession>
<reference evidence="1 2" key="1">
    <citation type="submission" date="2022-12" db="EMBL/GenBank/DDBJ databases">
        <title>Hymenobacter canadensis sp. nov. isolated from lake water of the Cambridge Bay, Canada.</title>
        <authorList>
            <person name="Kim W.H."/>
            <person name="Lee Y.M."/>
        </authorList>
    </citation>
    <scope>NUCLEOTIDE SEQUENCE [LARGE SCALE GENOMIC DNA]</scope>
    <source>
        <strain evidence="1 2">PAMC 29467</strain>
    </source>
</reference>
<dbReference type="InterPro" id="IPR021866">
    <property type="entry name" value="SpoIIAA-like"/>
</dbReference>
<protein>
    <submittedName>
        <fullName evidence="1">STAS/SEC14 domain-containing protein</fullName>
    </submittedName>
</protein>
<name>A0ABY7LU53_9BACT</name>